<proteinExistence type="predicted"/>
<evidence type="ECO:0000313" key="1">
    <source>
        <dbReference type="EMBL" id="PKZ69796.1"/>
    </source>
</evidence>
<sequence>MKTIITFEHSYLTAADFDDGQDFDWLIEQNFDVFRIERKQQQWQLKVRHYIGVIGLPSGGQVEILPKLAQAQITHADEITQTRQWVQQMLTAVCQALLPKSLPNLANQRLINPLAPNPPPINHSLSLSEWLQAYFWQGFAQYVPNQQYQQFEQNQPYLQGKLLIKEQLQHNCHQPHKFYHQSENFAMDTAGNRLVKTTIERVIGSMASSPLSSPLLPQWQAVGSVARDLYDILFSQALQELTALPSLLAQRNYTFISFCYALLTLQQASSQGQFLTPTWLVNMPFAFEKWVGRKIQQQFAAQNFELVEQKRQPLTVQQGLTIKPDIWLKSADKLIIADVKWKKTATFNDISLADMYQLLTYASEFDADEAWLIVPTLSTQLLAQPIEFCQPKKTRFYLMPFAVRQGCLNLFY</sequence>
<dbReference type="AlphaFoldDB" id="A0A2I1RL00"/>
<comment type="caution">
    <text evidence="1">The sequence shown here is derived from an EMBL/GenBank/DDBJ whole genome shotgun (WGS) entry which is preliminary data.</text>
</comment>
<dbReference type="PANTHER" id="PTHR38733:SF1">
    <property type="entry name" value="TYPE IV METHYL-DIRECTED RESTRICTION ENZYME ECOKMCRBC"/>
    <property type="match status" value="1"/>
</dbReference>
<evidence type="ECO:0008006" key="3">
    <source>
        <dbReference type="Google" id="ProtNLM"/>
    </source>
</evidence>
<reference evidence="1 2" key="1">
    <citation type="submission" date="2017-12" db="EMBL/GenBank/DDBJ databases">
        <title>Phylogenetic diversity of female urinary microbiome.</title>
        <authorList>
            <person name="Thomas-White K."/>
            <person name="Wolfe A.J."/>
        </authorList>
    </citation>
    <scope>NUCLEOTIDE SEQUENCE [LARGE SCALE GENOMIC DNA]</scope>
    <source>
        <strain evidence="1 2">UMB0416</strain>
    </source>
</reference>
<name>A0A2I1RL00_FAUOS</name>
<dbReference type="RefSeq" id="WP_101963450.1">
    <property type="nucleotide sequence ID" value="NZ_PKJS01000001.1"/>
</dbReference>
<accession>A0A2I1RL00</accession>
<dbReference type="EMBL" id="PKJS01000001">
    <property type="protein sequence ID" value="PKZ69796.1"/>
    <property type="molecule type" value="Genomic_DNA"/>
</dbReference>
<dbReference type="InterPro" id="IPR019292">
    <property type="entry name" value="McrC"/>
</dbReference>
<evidence type="ECO:0000313" key="2">
    <source>
        <dbReference type="Proteomes" id="UP000234914"/>
    </source>
</evidence>
<dbReference type="Pfam" id="PF10117">
    <property type="entry name" value="McrBC"/>
    <property type="match status" value="1"/>
</dbReference>
<gene>
    <name evidence="1" type="ORF">CYJ96_00070</name>
</gene>
<protein>
    <recommendedName>
        <fullName evidence="3">Restriction endonuclease</fullName>
    </recommendedName>
</protein>
<dbReference type="Proteomes" id="UP000234914">
    <property type="component" value="Unassembled WGS sequence"/>
</dbReference>
<dbReference type="PANTHER" id="PTHR38733">
    <property type="entry name" value="PROTEIN MCRC"/>
    <property type="match status" value="1"/>
</dbReference>
<organism evidence="1 2">
    <name type="scientific">Faucicola osloensis</name>
    <name type="common">Moraxella osloensis</name>
    <dbReference type="NCBI Taxonomy" id="34062"/>
    <lineage>
        <taxon>Bacteria</taxon>
        <taxon>Pseudomonadati</taxon>
        <taxon>Pseudomonadota</taxon>
        <taxon>Gammaproteobacteria</taxon>
        <taxon>Moraxellales</taxon>
        <taxon>Moraxellaceae</taxon>
        <taxon>Faucicola</taxon>
    </lineage>
</organism>